<evidence type="ECO:0000259" key="1">
    <source>
        <dbReference type="Pfam" id="PF13524"/>
    </source>
</evidence>
<organism evidence="2 3">
    <name type="scientific">Megalodesulfovibrio gigas (strain ATCC 19364 / DSM 1382 / NCIMB 9332 / VKM B-1759)</name>
    <name type="common">Desulfovibrio gigas</name>
    <dbReference type="NCBI Taxonomy" id="1121448"/>
    <lineage>
        <taxon>Bacteria</taxon>
        <taxon>Pseudomonadati</taxon>
        <taxon>Thermodesulfobacteriota</taxon>
        <taxon>Desulfovibrionia</taxon>
        <taxon>Desulfovibrionales</taxon>
        <taxon>Desulfovibrionaceae</taxon>
        <taxon>Megalodesulfovibrio</taxon>
    </lineage>
</organism>
<dbReference type="OrthoDB" id="9800484at2"/>
<dbReference type="EMBL" id="CP006585">
    <property type="protein sequence ID" value="AGW12542.1"/>
    <property type="molecule type" value="Genomic_DNA"/>
</dbReference>
<dbReference type="Gene3D" id="3.40.50.2000">
    <property type="entry name" value="Glycogen Phosphorylase B"/>
    <property type="match status" value="1"/>
</dbReference>
<keyword evidence="3" id="KW-1185">Reference proteome</keyword>
<dbReference type="AlphaFoldDB" id="T2G9G2"/>
<dbReference type="PATRIC" id="fig|1121448.10.peg.638"/>
<dbReference type="STRING" id="1121448.DGI_0635"/>
<sequence length="349" mass="38776">MNILLLESPRFIRVFQALGCNVLYLGPHPSPDPRTSVHLTRMCHHRELTAILRDRGFVPDAALWCDHGYLPTVLGFEALECPVIGLTIDDYCNPWHIPMSIAFDLVLVAQRDYVSLFEQDNLPRQARWSPLFCDTDVDGDPGLARDIPVSFVGTLQPANIPNRLPFLKRFKGYAPLVMLQGRYAPVFQRSQIVLNQTAAGELNFRLFEAAACGAAVLTEATANGLDELFVPGESILPPYPAGDAAAAAAVARDWLTRPEALRRIAEQGKALVLAGHSLQARARMILEEARRLRLAGVPGWRQQHQARVRQGLATACGFIAAELTQPQFQKMQQTFFNLGRAYPAMWGRL</sequence>
<dbReference type="InterPro" id="IPR055259">
    <property type="entry name" value="YkvP/CgeB_Glyco_trans-like"/>
</dbReference>
<dbReference type="Pfam" id="PF13524">
    <property type="entry name" value="Glyco_trans_1_2"/>
    <property type="match status" value="1"/>
</dbReference>
<evidence type="ECO:0000313" key="3">
    <source>
        <dbReference type="Proteomes" id="UP000016587"/>
    </source>
</evidence>
<dbReference type="SUPFAM" id="SSF53756">
    <property type="entry name" value="UDP-Glycosyltransferase/glycogen phosphorylase"/>
    <property type="match status" value="1"/>
</dbReference>
<accession>T2G9G2</accession>
<gene>
    <name evidence="2" type="ORF">DGI_0635</name>
</gene>
<dbReference type="HOGENOM" id="CLU_838687_0_0_7"/>
<proteinExistence type="predicted"/>
<name>T2G9G2_MEGG1</name>
<protein>
    <recommendedName>
        <fullName evidence="1">Spore protein YkvP/CgeB glycosyl transferase-like domain-containing protein</fullName>
    </recommendedName>
</protein>
<dbReference type="KEGG" id="dgg:DGI_0635"/>
<dbReference type="Proteomes" id="UP000016587">
    <property type="component" value="Chromosome"/>
</dbReference>
<reference evidence="3" key="2">
    <citation type="submission" date="2013-07" db="EMBL/GenBank/DDBJ databases">
        <authorList>
            <person name="Morais-Silva F.O."/>
            <person name="Rezende A.M."/>
            <person name="Pimentel C."/>
            <person name="Resende D.M."/>
            <person name="Santos C.I."/>
            <person name="Clemente C."/>
            <person name="de Oliveira L.M."/>
            <person name="da Silva S.M."/>
            <person name="Costa D.A."/>
            <person name="Varela-Raposo A."/>
            <person name="Horacio E.C.A."/>
            <person name="Matos M."/>
            <person name="Flores O."/>
            <person name="Ruiz J.C."/>
            <person name="Rodrigues-Pousada C."/>
        </authorList>
    </citation>
    <scope>NUCLEOTIDE SEQUENCE [LARGE SCALE GENOMIC DNA]</scope>
    <source>
        <strain evidence="3">ATCC 19364 / DSM 1382 / NCIMB 9332 / VKM B-1759</strain>
    </source>
</reference>
<evidence type="ECO:0000313" key="2">
    <source>
        <dbReference type="EMBL" id="AGW12542.1"/>
    </source>
</evidence>
<dbReference type="RefSeq" id="WP_021759208.1">
    <property type="nucleotide sequence ID" value="NC_022444.1"/>
</dbReference>
<reference evidence="2 3" key="1">
    <citation type="journal article" date="2013" name="J. Bacteriol.">
        <title>Roles of HynAB and Ech, the only two hydrogenases found in the model sulfate reducer Desulfovibrio gigas.</title>
        <authorList>
            <person name="Morais-Silva F.O."/>
            <person name="Santos C.I."/>
            <person name="Rodrigues R."/>
            <person name="Pereira I.A."/>
            <person name="Rodrigues-Pousada C."/>
        </authorList>
    </citation>
    <scope>NUCLEOTIDE SEQUENCE [LARGE SCALE GENOMIC DNA]</scope>
    <source>
        <strain evidence="3">ATCC 19364 / DSM 1382 / NCIMB 9332 / VKM B-1759</strain>
    </source>
</reference>
<dbReference type="eggNOG" id="COG4641">
    <property type="taxonomic scope" value="Bacteria"/>
</dbReference>
<feature type="domain" description="Spore protein YkvP/CgeB glycosyl transferase-like" evidence="1">
    <location>
        <begin position="181"/>
        <end position="286"/>
    </location>
</feature>